<accession>A0A1I4AMY5</accession>
<proteinExistence type="predicted"/>
<sequence length="151" mass="16812">MSPATVRRAGPDDAAAVLTLVREIAAHEGDVSDVRSDLATWTAMLARPEVLVLLAERDGEPVGYVSVVRRLHLWLGRDILGLDDLFVRDGHRDAGVGRLLMAELARIAAAEELLVRWEMREDNTAAQRFYRRLGATLRTKVIAAWQPRTSM</sequence>
<dbReference type="InterPro" id="IPR000182">
    <property type="entry name" value="GNAT_dom"/>
</dbReference>
<dbReference type="GO" id="GO:0005840">
    <property type="term" value="C:ribosome"/>
    <property type="evidence" value="ECO:0007669"/>
    <property type="project" value="UniProtKB-KW"/>
</dbReference>
<dbReference type="PANTHER" id="PTHR10545:SF29">
    <property type="entry name" value="GH14572P-RELATED"/>
    <property type="match status" value="1"/>
</dbReference>
<keyword evidence="4" id="KW-0689">Ribosomal protein</keyword>
<dbReference type="Pfam" id="PF00583">
    <property type="entry name" value="Acetyltransf_1"/>
    <property type="match status" value="1"/>
</dbReference>
<evidence type="ECO:0000259" key="3">
    <source>
        <dbReference type="PROSITE" id="PS51186"/>
    </source>
</evidence>
<dbReference type="AlphaFoldDB" id="A0A1I4AMY5"/>
<dbReference type="GO" id="GO:0008080">
    <property type="term" value="F:N-acetyltransferase activity"/>
    <property type="evidence" value="ECO:0007669"/>
    <property type="project" value="TreeGrafter"/>
</dbReference>
<dbReference type="OrthoDB" id="9805924at2"/>
<dbReference type="EMBL" id="FOSW01000002">
    <property type="protein sequence ID" value="SFK57643.1"/>
    <property type="molecule type" value="Genomic_DNA"/>
</dbReference>
<dbReference type="Gene3D" id="3.40.630.30">
    <property type="match status" value="1"/>
</dbReference>
<keyword evidence="1" id="KW-0808">Transferase</keyword>
<dbReference type="InterPro" id="IPR051016">
    <property type="entry name" value="Diverse_Substrate_AcTransf"/>
</dbReference>
<dbReference type="InParanoid" id="A0A1I4AMY5"/>
<evidence type="ECO:0000313" key="5">
    <source>
        <dbReference type="Proteomes" id="UP000199152"/>
    </source>
</evidence>
<evidence type="ECO:0000256" key="1">
    <source>
        <dbReference type="ARBA" id="ARBA00022679"/>
    </source>
</evidence>
<feature type="domain" description="N-acetyltransferase" evidence="3">
    <location>
        <begin position="4"/>
        <end position="151"/>
    </location>
</feature>
<reference evidence="4 5" key="1">
    <citation type="submission" date="2016-10" db="EMBL/GenBank/DDBJ databases">
        <authorList>
            <person name="de Groot N.N."/>
        </authorList>
    </citation>
    <scope>NUCLEOTIDE SEQUENCE [LARGE SCALE GENOMIC DNA]</scope>
    <source>
        <strain evidence="4 5">DSM 45317</strain>
    </source>
</reference>
<dbReference type="RefSeq" id="WP_091321563.1">
    <property type="nucleotide sequence ID" value="NZ_FOSW01000002.1"/>
</dbReference>
<dbReference type="CDD" id="cd04301">
    <property type="entry name" value="NAT_SF"/>
    <property type="match status" value="1"/>
</dbReference>
<dbReference type="InterPro" id="IPR016181">
    <property type="entry name" value="Acyl_CoA_acyltransferase"/>
</dbReference>
<keyword evidence="4" id="KW-0687">Ribonucleoprotein</keyword>
<name>A0A1I4AMY5_9ACTN</name>
<dbReference type="Proteomes" id="UP000199152">
    <property type="component" value="Unassembled WGS sequence"/>
</dbReference>
<keyword evidence="2" id="KW-0012">Acyltransferase</keyword>
<evidence type="ECO:0000313" key="4">
    <source>
        <dbReference type="EMBL" id="SFK57643.1"/>
    </source>
</evidence>
<dbReference type="STRING" id="504800.SAMN04488085_102309"/>
<dbReference type="PROSITE" id="PS51186">
    <property type="entry name" value="GNAT"/>
    <property type="match status" value="1"/>
</dbReference>
<dbReference type="SUPFAM" id="SSF55729">
    <property type="entry name" value="Acyl-CoA N-acyltransferases (Nat)"/>
    <property type="match status" value="1"/>
</dbReference>
<keyword evidence="5" id="KW-1185">Reference proteome</keyword>
<protein>
    <submittedName>
        <fullName evidence="4">Ribosomal protein S18 acetylase RimI</fullName>
    </submittedName>
</protein>
<gene>
    <name evidence="4" type="ORF">SAMN04488085_102309</name>
</gene>
<evidence type="ECO:0000256" key="2">
    <source>
        <dbReference type="ARBA" id="ARBA00023315"/>
    </source>
</evidence>
<organism evidence="4 5">
    <name type="scientific">Geodermatophilus ruber</name>
    <dbReference type="NCBI Taxonomy" id="504800"/>
    <lineage>
        <taxon>Bacteria</taxon>
        <taxon>Bacillati</taxon>
        <taxon>Actinomycetota</taxon>
        <taxon>Actinomycetes</taxon>
        <taxon>Geodermatophilales</taxon>
        <taxon>Geodermatophilaceae</taxon>
        <taxon>Geodermatophilus</taxon>
    </lineage>
</organism>
<dbReference type="PANTHER" id="PTHR10545">
    <property type="entry name" value="DIAMINE N-ACETYLTRANSFERASE"/>
    <property type="match status" value="1"/>
</dbReference>